<protein>
    <submittedName>
        <fullName evidence="1">Uncharacterized protein</fullName>
    </submittedName>
</protein>
<accession>A0A1V9YW41</accession>
<proteinExistence type="predicted"/>
<reference evidence="1 2" key="1">
    <citation type="journal article" date="2014" name="Genome Biol. Evol.">
        <title>The secreted proteins of Achlya hypogyna and Thraustotheca clavata identify the ancestral oomycete secretome and reveal gene acquisitions by horizontal gene transfer.</title>
        <authorList>
            <person name="Misner I."/>
            <person name="Blouin N."/>
            <person name="Leonard G."/>
            <person name="Richards T.A."/>
            <person name="Lane C.E."/>
        </authorList>
    </citation>
    <scope>NUCLEOTIDE SEQUENCE [LARGE SCALE GENOMIC DNA]</scope>
    <source>
        <strain evidence="1 2">ATCC 34112</strain>
    </source>
</reference>
<keyword evidence="2" id="KW-1185">Reference proteome</keyword>
<gene>
    <name evidence="1" type="ORF">THRCLA_22631</name>
</gene>
<dbReference type="Proteomes" id="UP000243217">
    <property type="component" value="Unassembled WGS sequence"/>
</dbReference>
<dbReference type="EMBL" id="JNBS01002663">
    <property type="protein sequence ID" value="OQR89770.1"/>
    <property type="molecule type" value="Genomic_DNA"/>
</dbReference>
<dbReference type="OrthoDB" id="63052at2759"/>
<comment type="caution">
    <text evidence="1">The sequence shown here is derived from an EMBL/GenBank/DDBJ whole genome shotgun (WGS) entry which is preliminary data.</text>
</comment>
<evidence type="ECO:0000313" key="2">
    <source>
        <dbReference type="Proteomes" id="UP000243217"/>
    </source>
</evidence>
<sequence>MLLCWCFHSTPDELTAVSPRSLSPTHSQYQQQMHSTPLPCDEDSQEFHYPHVKKHSSNLISPYTLSSSMPLVPTRDRQGTLYREESFVPEEDEELVRIIVPPGPSGLKLTEPFPTVGGFDGQMRVLELNEDVVVGRNQPIVS</sequence>
<organism evidence="1 2">
    <name type="scientific">Thraustotheca clavata</name>
    <dbReference type="NCBI Taxonomy" id="74557"/>
    <lineage>
        <taxon>Eukaryota</taxon>
        <taxon>Sar</taxon>
        <taxon>Stramenopiles</taxon>
        <taxon>Oomycota</taxon>
        <taxon>Saprolegniomycetes</taxon>
        <taxon>Saprolegniales</taxon>
        <taxon>Achlyaceae</taxon>
        <taxon>Thraustotheca</taxon>
    </lineage>
</organism>
<name>A0A1V9YW41_9STRA</name>
<dbReference type="AlphaFoldDB" id="A0A1V9YW41"/>
<evidence type="ECO:0000313" key="1">
    <source>
        <dbReference type="EMBL" id="OQR89770.1"/>
    </source>
</evidence>